<evidence type="ECO:0000313" key="5">
    <source>
        <dbReference type="Proteomes" id="UP000886817"/>
    </source>
</evidence>
<keyword evidence="1" id="KW-0547">Nucleotide-binding</keyword>
<name>A0A9D1WHD0_9FIRM</name>
<evidence type="ECO:0000256" key="1">
    <source>
        <dbReference type="ARBA" id="ARBA00022741"/>
    </source>
</evidence>
<dbReference type="Proteomes" id="UP000886817">
    <property type="component" value="Unassembled WGS sequence"/>
</dbReference>
<feature type="domain" description="Stage III sporulation protein AA AAA+ ATPase" evidence="3">
    <location>
        <begin position="2"/>
        <end position="312"/>
    </location>
</feature>
<dbReference type="InterPro" id="IPR045735">
    <property type="entry name" value="Spore_III_AA_AAA+_ATPase"/>
</dbReference>
<dbReference type="EMBL" id="DXEX01000115">
    <property type="protein sequence ID" value="HIX59058.1"/>
    <property type="molecule type" value="Genomic_DNA"/>
</dbReference>
<dbReference type="InterPro" id="IPR027417">
    <property type="entry name" value="P-loop_NTPase"/>
</dbReference>
<dbReference type="SUPFAM" id="SSF52540">
    <property type="entry name" value="P-loop containing nucleoside triphosphate hydrolases"/>
    <property type="match status" value="1"/>
</dbReference>
<dbReference type="PANTHER" id="PTHR20953">
    <property type="entry name" value="KINASE-RELATED"/>
    <property type="match status" value="1"/>
</dbReference>
<comment type="caution">
    <text evidence="4">The sequence shown here is derived from an EMBL/GenBank/DDBJ whole genome shotgun (WGS) entry which is preliminary data.</text>
</comment>
<dbReference type="Pfam" id="PF19568">
    <property type="entry name" value="Spore_III_AA"/>
    <property type="match status" value="1"/>
</dbReference>
<dbReference type="Gene3D" id="3.40.50.300">
    <property type="entry name" value="P-loop containing nucleotide triphosphate hydrolases"/>
    <property type="match status" value="1"/>
</dbReference>
<reference evidence="4" key="1">
    <citation type="journal article" date="2021" name="PeerJ">
        <title>Extensive microbial diversity within the chicken gut microbiome revealed by metagenomics and culture.</title>
        <authorList>
            <person name="Gilroy R."/>
            <person name="Ravi A."/>
            <person name="Getino M."/>
            <person name="Pursley I."/>
            <person name="Horton D.L."/>
            <person name="Alikhan N.F."/>
            <person name="Baker D."/>
            <person name="Gharbi K."/>
            <person name="Hall N."/>
            <person name="Watson M."/>
            <person name="Adriaenssens E.M."/>
            <person name="Foster-Nyarko E."/>
            <person name="Jarju S."/>
            <person name="Secka A."/>
            <person name="Antonio M."/>
            <person name="Oren A."/>
            <person name="Chaudhuri R.R."/>
            <person name="La Ragione R."/>
            <person name="Hildebrand F."/>
            <person name="Pallen M.J."/>
        </authorList>
    </citation>
    <scope>NUCLEOTIDE SEQUENCE</scope>
    <source>
        <strain evidence="4">ChiSjej1B19-8411</strain>
    </source>
</reference>
<proteinExistence type="predicted"/>
<accession>A0A9D1WHD0</accession>
<evidence type="ECO:0000259" key="3">
    <source>
        <dbReference type="Pfam" id="PF19568"/>
    </source>
</evidence>
<evidence type="ECO:0000313" key="4">
    <source>
        <dbReference type="EMBL" id="HIX59058.1"/>
    </source>
</evidence>
<dbReference type="InterPro" id="IPR014217">
    <property type="entry name" value="Spore_III_AA"/>
</dbReference>
<dbReference type="NCBIfam" id="TIGR02858">
    <property type="entry name" value="spore_III_AA"/>
    <property type="match status" value="1"/>
</dbReference>
<reference evidence="4" key="2">
    <citation type="submission" date="2021-04" db="EMBL/GenBank/DDBJ databases">
        <authorList>
            <person name="Gilroy R."/>
        </authorList>
    </citation>
    <scope>NUCLEOTIDE SEQUENCE</scope>
    <source>
        <strain evidence="4">ChiSjej1B19-8411</strain>
    </source>
</reference>
<keyword evidence="2" id="KW-0067">ATP-binding</keyword>
<gene>
    <name evidence="4" type="primary">spoIIIAA</name>
    <name evidence="4" type="ORF">IAA45_04995</name>
</gene>
<evidence type="ECO:0000256" key="2">
    <source>
        <dbReference type="ARBA" id="ARBA00022840"/>
    </source>
</evidence>
<protein>
    <submittedName>
        <fullName evidence="4">Stage III sporulation protein AA</fullName>
    </submittedName>
</protein>
<sequence length="313" mass="34990">MRKEEITGLFALNIRRVLQRAVQDFAKVYEIRLRAHMPVILVMEGREWFLGSEGHLTENPDTAYQAEEEEIRETLEYVAGYSLYAFEEEIRQGYLTVQGGHRVGVSGTVAMEGGKVRTLSQISSLNIRLAHQIRGCADLCMPWIRDAEGIHHTLIVSPPRGGKTTLLRDAIRQLSNGERGFPGCTVGVVDERSELAGCYRGIPQNDLGIRTDVLDACPKAEGMMMLVRSMSPQVVAVDELGNCEDIHAIETVIHCGCRLLATMHGNALEDIRRKPLMERLWGEQIFERFLVLRGGDRAGEILGIYDGRGNRMA</sequence>
<dbReference type="PANTHER" id="PTHR20953:SF3">
    <property type="entry name" value="P-LOOP CONTAINING NUCLEOSIDE TRIPHOSPHATE HYDROLASES SUPERFAMILY PROTEIN"/>
    <property type="match status" value="1"/>
</dbReference>
<dbReference type="AlphaFoldDB" id="A0A9D1WHD0"/>
<dbReference type="GO" id="GO:0005524">
    <property type="term" value="F:ATP binding"/>
    <property type="evidence" value="ECO:0007669"/>
    <property type="project" value="UniProtKB-KW"/>
</dbReference>
<organism evidence="4 5">
    <name type="scientific">Candidatus Blautia gallistercoris</name>
    <dbReference type="NCBI Taxonomy" id="2838490"/>
    <lineage>
        <taxon>Bacteria</taxon>
        <taxon>Bacillati</taxon>
        <taxon>Bacillota</taxon>
        <taxon>Clostridia</taxon>
        <taxon>Lachnospirales</taxon>
        <taxon>Lachnospiraceae</taxon>
        <taxon>Blautia</taxon>
    </lineage>
</organism>